<proteinExistence type="predicted"/>
<evidence type="ECO:0000313" key="1">
    <source>
        <dbReference type="EMBL" id="CAB4129563.1"/>
    </source>
</evidence>
<accession>A0A6J5L8A6</accession>
<sequence>MNTIIAEPYRSQLYTKVRHVLGAPIRSIELEDEQMDSILEFSIGDYAQYVQDWLIESQWTSLYNLNLDTQSLSRAFVTKSLDYENRYAQAYSKIVGLQSSPLGDWELKKDFITLVPNQQIYEIPAGREINELLWFTPSTLNNILFDPWSFGALGGTGIGGPGGFAQMGGSGSYFMTSAFDMLLRMQEINIQRRIIGGDLTYRITGLPNGKKAIHLMQTPGGKFDFGNASLHHSQVWYWYYDVGPQDRDACLAANPDIIKLPSDVPMNSIAWADLNEPAQQWVRRYFVAGCKETLSKVRGKYSGNLKTPDSELTMDYATLATEGKDEKTKLIEELIGADGRLTRLRPEKIMEREALIAENLNKQMKFRAFPRNMYVI</sequence>
<name>A0A6J5L8A6_9CAUD</name>
<protein>
    <submittedName>
        <fullName evidence="1">Uncharacterized protein</fullName>
    </submittedName>
</protein>
<organism evidence="1">
    <name type="scientific">uncultured Caudovirales phage</name>
    <dbReference type="NCBI Taxonomy" id="2100421"/>
    <lineage>
        <taxon>Viruses</taxon>
        <taxon>Duplodnaviria</taxon>
        <taxon>Heunggongvirae</taxon>
        <taxon>Uroviricota</taxon>
        <taxon>Caudoviricetes</taxon>
        <taxon>Peduoviridae</taxon>
        <taxon>Maltschvirus</taxon>
        <taxon>Maltschvirus maltsch</taxon>
    </lineage>
</organism>
<dbReference type="EMBL" id="LR796235">
    <property type="protein sequence ID" value="CAB4129563.1"/>
    <property type="molecule type" value="Genomic_DNA"/>
</dbReference>
<gene>
    <name evidence="1" type="ORF">UFOVP117_27</name>
</gene>
<reference evidence="1" key="1">
    <citation type="submission" date="2020-04" db="EMBL/GenBank/DDBJ databases">
        <authorList>
            <person name="Chiriac C."/>
            <person name="Salcher M."/>
            <person name="Ghai R."/>
            <person name="Kavagutti S V."/>
        </authorList>
    </citation>
    <scope>NUCLEOTIDE SEQUENCE</scope>
</reference>